<dbReference type="EMBL" id="CP034562">
    <property type="protein sequence ID" value="AZQ63977.1"/>
    <property type="molecule type" value="Genomic_DNA"/>
</dbReference>
<dbReference type="OrthoDB" id="977767at2"/>
<gene>
    <name evidence="1" type="ORF">EI427_17625</name>
</gene>
<evidence type="ECO:0000313" key="2">
    <source>
        <dbReference type="Proteomes" id="UP000267268"/>
    </source>
</evidence>
<accession>A0A3S9P6Y5</accession>
<organism evidence="1 2">
    <name type="scientific">Flammeovirga pectinis</name>
    <dbReference type="NCBI Taxonomy" id="2494373"/>
    <lineage>
        <taxon>Bacteria</taxon>
        <taxon>Pseudomonadati</taxon>
        <taxon>Bacteroidota</taxon>
        <taxon>Cytophagia</taxon>
        <taxon>Cytophagales</taxon>
        <taxon>Flammeovirgaceae</taxon>
        <taxon>Flammeovirga</taxon>
    </lineage>
</organism>
<dbReference type="PROSITE" id="PS51257">
    <property type="entry name" value="PROKAR_LIPOPROTEIN"/>
    <property type="match status" value="1"/>
</dbReference>
<dbReference type="KEGG" id="fll:EI427_17625"/>
<dbReference type="InterPro" id="IPR027840">
    <property type="entry name" value="DUF4493"/>
</dbReference>
<dbReference type="Pfam" id="PF14900">
    <property type="entry name" value="DUF4493"/>
    <property type="match status" value="1"/>
</dbReference>
<name>A0A3S9P6Y5_9BACT</name>
<dbReference type="RefSeq" id="WP_126617216.1">
    <property type="nucleotide sequence ID" value="NZ_CP034562.1"/>
</dbReference>
<dbReference type="Proteomes" id="UP000267268">
    <property type="component" value="Chromosome 1"/>
</dbReference>
<dbReference type="AlphaFoldDB" id="A0A3S9P6Y5"/>
<sequence>MKNILSFILLIFIVGCTTEHTQLLPNNQQGELRIAFYSNQRALVDMSNYGLTISNAAGEIIYTFDKLSDVPETITLGIGNYTASCYSASAMTPVTFTSPYYYGEEMFTIESEKETAITIECLLKQAILNITFDASVTTDAENYYAIIETANGSLEVNEDTESKVYVEQSAVIITTYIKKKDGTSKQGKQILSSLDEQTEYNVFISFQ</sequence>
<evidence type="ECO:0000313" key="1">
    <source>
        <dbReference type="EMBL" id="AZQ63977.1"/>
    </source>
</evidence>
<reference evidence="1 2" key="1">
    <citation type="submission" date="2018-12" db="EMBL/GenBank/DDBJ databases">
        <title>Flammeovirga pectinis sp. nov., isolated from the gut of the Korean scallop, Patinopecten yessoensis.</title>
        <authorList>
            <person name="Bae J.-W."/>
            <person name="Jeong Y.-S."/>
            <person name="Kang W."/>
        </authorList>
    </citation>
    <scope>NUCLEOTIDE SEQUENCE [LARGE SCALE GENOMIC DNA]</scope>
    <source>
        <strain evidence="1 2">L12M1</strain>
    </source>
</reference>
<protein>
    <submittedName>
        <fullName evidence="1">DUF4493 domain-containing protein</fullName>
    </submittedName>
</protein>
<keyword evidence="2" id="KW-1185">Reference proteome</keyword>
<proteinExistence type="predicted"/>